<dbReference type="EMBL" id="JBICBT010000593">
    <property type="protein sequence ID" value="KAL3108208.1"/>
    <property type="molecule type" value="Genomic_DNA"/>
</dbReference>
<feature type="domain" description="RING-type" evidence="13">
    <location>
        <begin position="53"/>
        <end position="83"/>
    </location>
</feature>
<comment type="caution">
    <text evidence="14">The sequence shown here is derived from an EMBL/GenBank/DDBJ whole genome shotgun (WGS) entry which is preliminary data.</text>
</comment>
<evidence type="ECO:0000256" key="8">
    <source>
        <dbReference type="ARBA" id="ARBA00022786"/>
    </source>
</evidence>
<evidence type="ECO:0000256" key="4">
    <source>
        <dbReference type="ARBA" id="ARBA00022679"/>
    </source>
</evidence>
<keyword evidence="7 12" id="KW-0863">Zinc-finger</keyword>
<dbReference type="InterPro" id="IPR013083">
    <property type="entry name" value="Znf_RING/FYVE/PHD"/>
</dbReference>
<keyword evidence="11" id="KW-0472">Membrane</keyword>
<dbReference type="PROSITE" id="PS50089">
    <property type="entry name" value="ZF_RING_2"/>
    <property type="match status" value="1"/>
</dbReference>
<gene>
    <name evidence="14" type="ORF">niasHT_018616</name>
</gene>
<dbReference type="AlphaFoldDB" id="A0ABD2KZ81"/>
<comment type="subcellular location">
    <subcellularLocation>
        <location evidence="2">Membrane</location>
        <topology evidence="2">Multi-pass membrane protein</topology>
    </subcellularLocation>
</comment>
<reference evidence="14 15" key="1">
    <citation type="submission" date="2024-10" db="EMBL/GenBank/DDBJ databases">
        <authorList>
            <person name="Kim D."/>
        </authorList>
    </citation>
    <scope>NUCLEOTIDE SEQUENCE [LARGE SCALE GENOMIC DNA]</scope>
    <source>
        <strain evidence="14">BH-2024</strain>
    </source>
</reference>
<proteinExistence type="predicted"/>
<keyword evidence="4" id="KW-0808">Transferase</keyword>
<evidence type="ECO:0000256" key="12">
    <source>
        <dbReference type="PROSITE-ProRule" id="PRU00175"/>
    </source>
</evidence>
<dbReference type="Gene3D" id="3.30.40.10">
    <property type="entry name" value="Zinc/RING finger domain, C3HC4 (zinc finger)"/>
    <property type="match status" value="1"/>
</dbReference>
<dbReference type="GO" id="GO:0061630">
    <property type="term" value="F:ubiquitin protein ligase activity"/>
    <property type="evidence" value="ECO:0007669"/>
    <property type="project" value="UniProtKB-EC"/>
</dbReference>
<evidence type="ECO:0000313" key="15">
    <source>
        <dbReference type="Proteomes" id="UP001620626"/>
    </source>
</evidence>
<dbReference type="SUPFAM" id="SSF57850">
    <property type="entry name" value="RING/U-box"/>
    <property type="match status" value="1"/>
</dbReference>
<comment type="catalytic activity">
    <reaction evidence="1">
        <text>S-ubiquitinyl-[E2 ubiquitin-conjugating enzyme]-L-cysteine + [acceptor protein]-L-lysine = [E2 ubiquitin-conjugating enzyme]-L-cysteine + N(6)-ubiquitinyl-[acceptor protein]-L-lysine.</text>
        <dbReference type="EC" id="2.3.2.27"/>
    </reaction>
</comment>
<evidence type="ECO:0000256" key="7">
    <source>
        <dbReference type="ARBA" id="ARBA00022771"/>
    </source>
</evidence>
<sequence length="83" mass="9165">MSSQNSFVDDDTMSTQNELVVATPKQIQSALAAFETIISIPYEASANADDNCCAICLEPIENETMVKPLPCNHTFHNKCIKSW</sequence>
<keyword evidence="5" id="KW-0812">Transmembrane</keyword>
<keyword evidence="15" id="KW-1185">Reference proteome</keyword>
<dbReference type="Pfam" id="PF17123">
    <property type="entry name" value="zf-RING_11"/>
    <property type="match status" value="1"/>
</dbReference>
<evidence type="ECO:0000256" key="3">
    <source>
        <dbReference type="ARBA" id="ARBA00012483"/>
    </source>
</evidence>
<keyword evidence="6" id="KW-0479">Metal-binding</keyword>
<dbReference type="Proteomes" id="UP001620626">
    <property type="component" value="Unassembled WGS sequence"/>
</dbReference>
<dbReference type="EC" id="2.3.2.27" evidence="3"/>
<dbReference type="GO" id="GO:0016020">
    <property type="term" value="C:membrane"/>
    <property type="evidence" value="ECO:0007669"/>
    <property type="project" value="UniProtKB-SubCell"/>
</dbReference>
<evidence type="ECO:0000256" key="9">
    <source>
        <dbReference type="ARBA" id="ARBA00022833"/>
    </source>
</evidence>
<name>A0ABD2KZ81_9BILA</name>
<dbReference type="GO" id="GO:0008270">
    <property type="term" value="F:zinc ion binding"/>
    <property type="evidence" value="ECO:0007669"/>
    <property type="project" value="UniProtKB-KW"/>
</dbReference>
<evidence type="ECO:0000256" key="1">
    <source>
        <dbReference type="ARBA" id="ARBA00000900"/>
    </source>
</evidence>
<keyword evidence="9" id="KW-0862">Zinc</keyword>
<organism evidence="14 15">
    <name type="scientific">Heterodera trifolii</name>
    <dbReference type="NCBI Taxonomy" id="157864"/>
    <lineage>
        <taxon>Eukaryota</taxon>
        <taxon>Metazoa</taxon>
        <taxon>Ecdysozoa</taxon>
        <taxon>Nematoda</taxon>
        <taxon>Chromadorea</taxon>
        <taxon>Rhabditida</taxon>
        <taxon>Tylenchina</taxon>
        <taxon>Tylenchomorpha</taxon>
        <taxon>Tylenchoidea</taxon>
        <taxon>Heteroderidae</taxon>
        <taxon>Heteroderinae</taxon>
        <taxon>Heterodera</taxon>
    </lineage>
</organism>
<evidence type="ECO:0000259" key="13">
    <source>
        <dbReference type="PROSITE" id="PS50089"/>
    </source>
</evidence>
<evidence type="ECO:0000256" key="6">
    <source>
        <dbReference type="ARBA" id="ARBA00022723"/>
    </source>
</evidence>
<evidence type="ECO:0000256" key="10">
    <source>
        <dbReference type="ARBA" id="ARBA00022989"/>
    </source>
</evidence>
<dbReference type="PANTHER" id="PTHR45977:SF4">
    <property type="entry name" value="RING-TYPE DOMAIN-CONTAINING PROTEIN"/>
    <property type="match status" value="1"/>
</dbReference>
<evidence type="ECO:0000256" key="2">
    <source>
        <dbReference type="ARBA" id="ARBA00004141"/>
    </source>
</evidence>
<keyword evidence="10" id="KW-1133">Transmembrane helix</keyword>
<accession>A0ABD2KZ81</accession>
<keyword evidence="8" id="KW-0833">Ubl conjugation pathway</keyword>
<dbReference type="PANTHER" id="PTHR45977">
    <property type="entry name" value="TARGET OF ERK KINASE MPK-1"/>
    <property type="match status" value="1"/>
</dbReference>
<evidence type="ECO:0000256" key="11">
    <source>
        <dbReference type="ARBA" id="ARBA00023136"/>
    </source>
</evidence>
<evidence type="ECO:0000313" key="14">
    <source>
        <dbReference type="EMBL" id="KAL3108208.1"/>
    </source>
</evidence>
<evidence type="ECO:0000256" key="5">
    <source>
        <dbReference type="ARBA" id="ARBA00022692"/>
    </source>
</evidence>
<dbReference type="InterPro" id="IPR001841">
    <property type="entry name" value="Znf_RING"/>
</dbReference>
<protein>
    <recommendedName>
        <fullName evidence="3">RING-type E3 ubiquitin transferase</fullName>
        <ecNumber evidence="3">2.3.2.27</ecNumber>
    </recommendedName>
</protein>